<organism evidence="2 3">
    <name type="scientific">Platanthera zijinensis</name>
    <dbReference type="NCBI Taxonomy" id="2320716"/>
    <lineage>
        <taxon>Eukaryota</taxon>
        <taxon>Viridiplantae</taxon>
        <taxon>Streptophyta</taxon>
        <taxon>Embryophyta</taxon>
        <taxon>Tracheophyta</taxon>
        <taxon>Spermatophyta</taxon>
        <taxon>Magnoliopsida</taxon>
        <taxon>Liliopsida</taxon>
        <taxon>Asparagales</taxon>
        <taxon>Orchidaceae</taxon>
        <taxon>Orchidoideae</taxon>
        <taxon>Orchideae</taxon>
        <taxon>Orchidinae</taxon>
        <taxon>Platanthera</taxon>
    </lineage>
</organism>
<dbReference type="AlphaFoldDB" id="A0AAP0BCI0"/>
<name>A0AAP0BCI0_9ASPA</name>
<evidence type="ECO:0000256" key="1">
    <source>
        <dbReference type="SAM" id="MobiDB-lite"/>
    </source>
</evidence>
<feature type="region of interest" description="Disordered" evidence="1">
    <location>
        <begin position="48"/>
        <end position="82"/>
    </location>
</feature>
<dbReference type="PANTHER" id="PTHR34670:SF8">
    <property type="entry name" value="EXPRESSED PROTEIN"/>
    <property type="match status" value="1"/>
</dbReference>
<accession>A0AAP0BCI0</accession>
<sequence>MEGLIPLVYRAIIQYRNGERSSMGASSWFDDPPASSYVSLPGDSGRFSDMSQFFPSTTVPPKPSLSYPRQPPTLRSTSRRHN</sequence>
<gene>
    <name evidence="2" type="ORF">KSP39_PZI013418</name>
</gene>
<proteinExistence type="predicted"/>
<dbReference type="Proteomes" id="UP001418222">
    <property type="component" value="Unassembled WGS sequence"/>
</dbReference>
<evidence type="ECO:0000313" key="2">
    <source>
        <dbReference type="EMBL" id="KAK8935769.1"/>
    </source>
</evidence>
<dbReference type="EMBL" id="JBBWWQ010000011">
    <property type="protein sequence ID" value="KAK8935769.1"/>
    <property type="molecule type" value="Genomic_DNA"/>
</dbReference>
<dbReference type="PANTHER" id="PTHR34670">
    <property type="entry name" value="EXPRESSED PROTEIN"/>
    <property type="match status" value="1"/>
</dbReference>
<protein>
    <submittedName>
        <fullName evidence="2">Uncharacterized protein</fullName>
    </submittedName>
</protein>
<reference evidence="2 3" key="1">
    <citation type="journal article" date="2022" name="Nat. Plants">
        <title>Genomes of leafy and leafless Platanthera orchids illuminate the evolution of mycoheterotrophy.</title>
        <authorList>
            <person name="Li M.H."/>
            <person name="Liu K.W."/>
            <person name="Li Z."/>
            <person name="Lu H.C."/>
            <person name="Ye Q.L."/>
            <person name="Zhang D."/>
            <person name="Wang J.Y."/>
            <person name="Li Y.F."/>
            <person name="Zhong Z.M."/>
            <person name="Liu X."/>
            <person name="Yu X."/>
            <person name="Liu D.K."/>
            <person name="Tu X.D."/>
            <person name="Liu B."/>
            <person name="Hao Y."/>
            <person name="Liao X.Y."/>
            <person name="Jiang Y.T."/>
            <person name="Sun W.H."/>
            <person name="Chen J."/>
            <person name="Chen Y.Q."/>
            <person name="Ai Y."/>
            <person name="Zhai J.W."/>
            <person name="Wu S.S."/>
            <person name="Zhou Z."/>
            <person name="Hsiao Y.Y."/>
            <person name="Wu W.L."/>
            <person name="Chen Y.Y."/>
            <person name="Lin Y.F."/>
            <person name="Hsu J.L."/>
            <person name="Li C.Y."/>
            <person name="Wang Z.W."/>
            <person name="Zhao X."/>
            <person name="Zhong W.Y."/>
            <person name="Ma X.K."/>
            <person name="Ma L."/>
            <person name="Huang J."/>
            <person name="Chen G.Z."/>
            <person name="Huang M.Z."/>
            <person name="Huang L."/>
            <person name="Peng D.H."/>
            <person name="Luo Y.B."/>
            <person name="Zou S.Q."/>
            <person name="Chen S.P."/>
            <person name="Lan S."/>
            <person name="Tsai W.C."/>
            <person name="Van de Peer Y."/>
            <person name="Liu Z.J."/>
        </authorList>
    </citation>
    <scope>NUCLEOTIDE SEQUENCE [LARGE SCALE GENOMIC DNA]</scope>
    <source>
        <strain evidence="2">Lor287</strain>
    </source>
</reference>
<comment type="caution">
    <text evidence="2">The sequence shown here is derived from an EMBL/GenBank/DDBJ whole genome shotgun (WGS) entry which is preliminary data.</text>
</comment>
<keyword evidence="3" id="KW-1185">Reference proteome</keyword>
<evidence type="ECO:0000313" key="3">
    <source>
        <dbReference type="Proteomes" id="UP001418222"/>
    </source>
</evidence>